<dbReference type="Pfam" id="PF18934">
    <property type="entry name" value="DUF5682"/>
    <property type="match status" value="2"/>
</dbReference>
<dbReference type="InterPro" id="IPR050458">
    <property type="entry name" value="LolB"/>
</dbReference>
<comment type="caution">
    <text evidence="2">The sequence shown here is derived from an EMBL/GenBank/DDBJ whole genome shotgun (WGS) entry which is preliminary data.</text>
</comment>
<dbReference type="PANTHER" id="PTHR30634:SF14">
    <property type="match status" value="1"/>
</dbReference>
<organism evidence="2 3">
    <name type="scientific">Solihabitans fulvus</name>
    <dbReference type="NCBI Taxonomy" id="1892852"/>
    <lineage>
        <taxon>Bacteria</taxon>
        <taxon>Bacillati</taxon>
        <taxon>Actinomycetota</taxon>
        <taxon>Actinomycetes</taxon>
        <taxon>Pseudonocardiales</taxon>
        <taxon>Pseudonocardiaceae</taxon>
        <taxon>Solihabitans</taxon>
    </lineage>
</organism>
<dbReference type="PANTHER" id="PTHR30634">
    <property type="entry name" value="OUTER MEMBRANE LOLAB LIPOPROTEIN INSERTION APPARATUS"/>
    <property type="match status" value="1"/>
</dbReference>
<evidence type="ECO:0000256" key="1">
    <source>
        <dbReference type="SAM" id="MobiDB-lite"/>
    </source>
</evidence>
<evidence type="ECO:0000313" key="2">
    <source>
        <dbReference type="EMBL" id="KAA2257118.1"/>
    </source>
</evidence>
<accession>A0A5B2X1N0</accession>
<dbReference type="OrthoDB" id="9768066at2"/>
<dbReference type="RefSeq" id="WP_149852351.1">
    <property type="nucleotide sequence ID" value="NZ_VUOB01000047.1"/>
</dbReference>
<evidence type="ECO:0000313" key="3">
    <source>
        <dbReference type="Proteomes" id="UP000323454"/>
    </source>
</evidence>
<reference evidence="2 3" key="2">
    <citation type="submission" date="2019-09" db="EMBL/GenBank/DDBJ databases">
        <authorList>
            <person name="Jin C."/>
        </authorList>
    </citation>
    <scope>NUCLEOTIDE SEQUENCE [LARGE SCALE GENOMIC DNA]</scope>
    <source>
        <strain evidence="2 3">AN110305</strain>
    </source>
</reference>
<name>A0A5B2X1N0_9PSEU</name>
<feature type="region of interest" description="Disordered" evidence="1">
    <location>
        <begin position="275"/>
        <end position="352"/>
    </location>
</feature>
<feature type="compositionally biased region" description="Low complexity" evidence="1">
    <location>
        <begin position="325"/>
        <end position="344"/>
    </location>
</feature>
<proteinExistence type="predicted"/>
<gene>
    <name evidence="2" type="ORF">F0L68_25610</name>
</gene>
<sequence length="819" mass="84716">MSRVTLLGIRHHGPGSARMVVAALDALRPKVVLVEGPPEADPLVAHLAGLTPPVALLLHDEAAPETAAFWPFAAFSPEWQALRWAAAHGVPARFADLPASVTLAEPDGPRPRAAIDPLGLLAEAAGFDDPERWWEDVVEQHREADPLGLAGAVAEAMTALREEFADEIDDRTLRREAAMRQAVRQACRDTDGPVAVVCGAWHVPALAHLPPASADAALVRGLPRRRVSGTWVPWSHGRLARDSGAAGYGAGVAAPGWYAHLWDSAAARAAAARGNDTATRDGDNGDTAARDGDAATHDGDTAAHDGNAAARNDDAAAHSDDAATHDGNTAAPGNGTAAHGNGAPRNGSLAAGDDTVPRWFARACQLLRAEDLPVSTASAVDAVRLADALAALRGRPSPGLAEVTDAALAVLCGGDELPLRLVHERLVVGEQLGTVGPDVPQSPLAADLVATQRRLRLRADTGTRQLRLDLRRDNDRARGTLLRRLRVLDVPWGRPEDVARLGTFAEAWQVRWDPGFAVAVAAAARHGSTVASAAERVLGRRAAGAARVAEAADVLGEAVNCELPGAVAAARAALDRCAAAATDTVELLGALPALAGTVRYGSVRDTDPELLRTALHGLLARGAVGLPLACRGIDDAAAERLLAALDGAHEAAGLAADPAHQAVWRQALARVLDAPNAHGLPAGRATRLLWEALVLDADAVAARLRRAVTAGAGTGASAFVAGFLRGSAALLAEDPQLFGLVDGWLTGLSAREFADTLPLLRRAVAEFSTAERRMLGERVGAAGGPEGAGPAWDEGRAARLAAEVRRLLATAGSTGGGRG</sequence>
<reference evidence="2 3" key="1">
    <citation type="submission" date="2019-09" db="EMBL/GenBank/DDBJ databases">
        <title>Goodfellowia gen. nov., a new genus of the Pseudonocardineae related to Actinoalloteichus, containing Goodfellowia coeruleoviolacea gen. nov., comb. nov. gen. nov., comb. nov.</title>
        <authorList>
            <person name="Labeda D."/>
        </authorList>
    </citation>
    <scope>NUCLEOTIDE SEQUENCE [LARGE SCALE GENOMIC DNA]</scope>
    <source>
        <strain evidence="2 3">AN110305</strain>
    </source>
</reference>
<feature type="compositionally biased region" description="Basic and acidic residues" evidence="1">
    <location>
        <begin position="278"/>
        <end position="303"/>
    </location>
</feature>
<protein>
    <submittedName>
        <fullName evidence="2">Uncharacterized protein</fullName>
    </submittedName>
</protein>
<keyword evidence="3" id="KW-1185">Reference proteome</keyword>
<dbReference type="EMBL" id="VUOB01000047">
    <property type="protein sequence ID" value="KAA2257118.1"/>
    <property type="molecule type" value="Genomic_DNA"/>
</dbReference>
<dbReference type="InterPro" id="IPR043737">
    <property type="entry name" value="DUF5682"/>
</dbReference>
<feature type="compositionally biased region" description="Basic and acidic residues" evidence="1">
    <location>
        <begin position="311"/>
        <end position="324"/>
    </location>
</feature>
<dbReference type="AlphaFoldDB" id="A0A5B2X1N0"/>
<dbReference type="Proteomes" id="UP000323454">
    <property type="component" value="Unassembled WGS sequence"/>
</dbReference>